<name>A0A930V9H3_9ACTN</name>
<keyword evidence="5" id="KW-1185">Reference proteome</keyword>
<dbReference type="Gene3D" id="2.30.30.940">
    <property type="match status" value="1"/>
</dbReference>
<dbReference type="SUPFAM" id="SSF55464">
    <property type="entry name" value="Origin of replication-binding domain, RBD-like"/>
    <property type="match status" value="1"/>
</dbReference>
<comment type="caution">
    <text evidence="4">The sequence shown here is derived from an EMBL/GenBank/DDBJ whole genome shotgun (WGS) entry which is preliminary data.</text>
</comment>
<evidence type="ECO:0000259" key="2">
    <source>
        <dbReference type="Pfam" id="PF08751"/>
    </source>
</evidence>
<feature type="domain" description="UvrD-like helicase C-terminal" evidence="3">
    <location>
        <begin position="869"/>
        <end position="907"/>
    </location>
</feature>
<dbReference type="InterPro" id="IPR027417">
    <property type="entry name" value="P-loop_NTPase"/>
</dbReference>
<dbReference type="Gene3D" id="3.40.50.300">
    <property type="entry name" value="P-loop containing nucleotide triphosphate hydrolases"/>
    <property type="match status" value="2"/>
</dbReference>
<dbReference type="InterPro" id="IPR027785">
    <property type="entry name" value="UvrD-like_helicase_C"/>
</dbReference>
<dbReference type="InterPro" id="IPR014862">
    <property type="entry name" value="TrwC"/>
</dbReference>
<organism evidence="4 5">
    <name type="scientific">Nocardioides islandensis</name>
    <dbReference type="NCBI Taxonomy" id="433663"/>
    <lineage>
        <taxon>Bacteria</taxon>
        <taxon>Bacillati</taxon>
        <taxon>Actinomycetota</taxon>
        <taxon>Actinomycetes</taxon>
        <taxon>Propionibacteriales</taxon>
        <taxon>Nocardioidaceae</taxon>
        <taxon>Nocardioides</taxon>
    </lineage>
</organism>
<evidence type="ECO:0000259" key="3">
    <source>
        <dbReference type="Pfam" id="PF13538"/>
    </source>
</evidence>
<dbReference type="EMBL" id="JADKPN010000004">
    <property type="protein sequence ID" value="MBF4763374.1"/>
    <property type="molecule type" value="Genomic_DNA"/>
</dbReference>
<sequence length="1197" mass="129256">MTLHKLSAGSGYEYLTDQVAALDSTEKGATPLADYYAAKGEAPGRWVGSGLAGIDGLETGDVVTAEQMKHLFGTGSHPLTGEPLGSEYKVYGTEGVDGFNAEVQRRVSTSSTSAAGRPPDDLVARIKSEVAREWFVREHDREPASERELSAALARYSRPRQTAVAGYDLTFSPVKSVSTLWAVAPPEVAKLIGQAHDAAVADAIAYLEREVIFTREGANGARQVETRGLIATAFTHRDSRAGDPDMHTHVAVANKVQTREGKWLSIYGRVLHQHVVAASETFNTALEHHLHALLGIRFEARPALPGGKRPVREIVGVDPSLCRLWSTRRADIAKRQRELARDFTRAQGRPPTPVEAVALAQQANLETRQAKHEPRSEAEQRDAWLRQATDLLGSARLGAMIRAALHPSAPEPQQVSADWVSATARRVLSELESHLATWQSWHVYAEAQRQVRDVAVPPDRVSEVVQWVVDAAEQLFINLTPGRDPITEPDALRRSDGTSVYRHTGRDHFTSACVLEAEERLLAAAGMNGAFSFDPEEVEITIRAAAVEGDRLNRGQRDLVLAMASSDSRVRLALAPAGSGKTTAMKVLAQVWTDRGYDVIGLTPSAAAAAVLTDAAEISSETLAKLDHQITTDRFEGWAAGIGPQTLMVIDEAGMADTLTLDRVVGFCLARGATVRLIGDDQQLAAIGAGGVLRDIAHRHGADRLDEVVRFADPAEAAASLDLREGDPAALGYYLDHDRVHVGDTETCVETVFDSWTRETGGGRDCLMLAPTRELVAELNARARAVRLKGTKPRTEVPLRDGNQASVGDTIITRHNDRRLGVSGTDWVKNGDRWTVTGVHAGALTVRHTGSGLATTLPAEYVAAHVDLGYASTVHTAQGLTADAMHGIVTGEESRQLLYTMLTRGRSEKHAHVVLAAPTDPHQLALPGLGDQLTATEMLEGILARDGAAVSATTRAASAARVEAQLHEAVVRYADAVALGARRVLGSGGEEELDAAGVGPLPWLPGIPSGVAAHSTWGPCLEARAQRVRTLADRVRSQPRDTLPAWAERYADVLDGALYGEVALWRAAQGVPDDDRRLAGPPPDDDAAAAYHRKLTTRINQRYTDIVRDWESKIVERVGRSDDQTLQLARELDRLQRTGHDAERLLARAASRKPLPDDHPTAALAYRIRTQLKPRRAAPAEPHPSRPAPSEGPGLGL</sequence>
<dbReference type="NCBIfam" id="NF041492">
    <property type="entry name" value="MobF"/>
    <property type="match status" value="1"/>
</dbReference>
<proteinExistence type="predicted"/>
<feature type="domain" description="TrwC relaxase" evidence="2">
    <location>
        <begin position="8"/>
        <end position="390"/>
    </location>
</feature>
<protein>
    <submittedName>
        <fullName evidence="4">Relaxase domain-containing protein</fullName>
    </submittedName>
</protein>
<accession>A0A930V9H3</accession>
<evidence type="ECO:0000256" key="1">
    <source>
        <dbReference type="SAM" id="MobiDB-lite"/>
    </source>
</evidence>
<dbReference type="Proteomes" id="UP000640489">
    <property type="component" value="Unassembled WGS sequence"/>
</dbReference>
<dbReference type="Pfam" id="PF13538">
    <property type="entry name" value="UvrD_C_2"/>
    <property type="match status" value="1"/>
</dbReference>
<dbReference type="CDD" id="cd18809">
    <property type="entry name" value="SF1_C_RecD"/>
    <property type="match status" value="1"/>
</dbReference>
<dbReference type="SUPFAM" id="SSF52540">
    <property type="entry name" value="P-loop containing nucleoside triphosphate hydrolases"/>
    <property type="match status" value="2"/>
</dbReference>
<evidence type="ECO:0000313" key="5">
    <source>
        <dbReference type="Proteomes" id="UP000640489"/>
    </source>
</evidence>
<dbReference type="Pfam" id="PF08751">
    <property type="entry name" value="TrwC"/>
    <property type="match status" value="1"/>
</dbReference>
<gene>
    <name evidence="4" type="ORF">ISU07_09580</name>
</gene>
<feature type="region of interest" description="Disordered" evidence="1">
    <location>
        <begin position="1171"/>
        <end position="1197"/>
    </location>
</feature>
<dbReference type="Pfam" id="PF13604">
    <property type="entry name" value="AAA_30"/>
    <property type="match status" value="1"/>
</dbReference>
<dbReference type="AlphaFoldDB" id="A0A930V9H3"/>
<dbReference type="RefSeq" id="WP_194706558.1">
    <property type="nucleotide sequence ID" value="NZ_JADKPN010000004.1"/>
</dbReference>
<reference evidence="4" key="1">
    <citation type="submission" date="2020-11" db="EMBL/GenBank/DDBJ databases">
        <title>Nocardioides sp. nov., isolated from Soil of Cynanchum wilfordii Hemsley rhizosphere.</title>
        <authorList>
            <person name="Lee J.-S."/>
            <person name="Suh M.K."/>
            <person name="Kim J.-S."/>
        </authorList>
    </citation>
    <scope>NUCLEOTIDE SEQUENCE</scope>
    <source>
        <strain evidence="4">KCTC 19275</strain>
    </source>
</reference>
<evidence type="ECO:0000313" key="4">
    <source>
        <dbReference type="EMBL" id="MBF4763374.1"/>
    </source>
</evidence>